<dbReference type="InParanoid" id="A0A5Q0BJB9"/>
<evidence type="ECO:0000313" key="6">
    <source>
        <dbReference type="Proteomes" id="UP000325755"/>
    </source>
</evidence>
<accession>A0A5Q0BJB9</accession>
<dbReference type="GO" id="GO:0005198">
    <property type="term" value="F:structural molecule activity"/>
    <property type="evidence" value="ECO:0007669"/>
    <property type="project" value="UniProtKB-UniRule"/>
</dbReference>
<evidence type="ECO:0000256" key="1">
    <source>
        <dbReference type="ARBA" id="ARBA00004365"/>
    </source>
</evidence>
<dbReference type="Pfam" id="PF00700">
    <property type="entry name" value="Flagellin_C"/>
    <property type="match status" value="1"/>
</dbReference>
<dbReference type="PANTHER" id="PTHR42792">
    <property type="entry name" value="FLAGELLIN"/>
    <property type="match status" value="1"/>
</dbReference>
<dbReference type="AlphaFoldDB" id="A0A5Q0BJB9"/>
<proteinExistence type="inferred from homology"/>
<evidence type="ECO:0000259" key="4">
    <source>
        <dbReference type="Pfam" id="PF00700"/>
    </source>
</evidence>
<evidence type="ECO:0000313" key="5">
    <source>
        <dbReference type="EMBL" id="QFY43903.1"/>
    </source>
</evidence>
<dbReference type="Gene3D" id="6.10.10.10">
    <property type="entry name" value="Flagellar export chaperone, C-terminal domain"/>
    <property type="match status" value="1"/>
</dbReference>
<feature type="domain" description="Flagellin C-terminal" evidence="4">
    <location>
        <begin position="69"/>
        <end position="130"/>
    </location>
</feature>
<dbReference type="InterPro" id="IPR001492">
    <property type="entry name" value="Flagellin"/>
</dbReference>
<dbReference type="GO" id="GO:0009288">
    <property type="term" value="C:bacterial-type flagellum"/>
    <property type="evidence" value="ECO:0007669"/>
    <property type="project" value="UniProtKB-SubCell"/>
</dbReference>
<dbReference type="GO" id="GO:0005576">
    <property type="term" value="C:extracellular region"/>
    <property type="evidence" value="ECO:0007669"/>
    <property type="project" value="UniProtKB-SubCell"/>
</dbReference>
<dbReference type="PANTHER" id="PTHR42792:SF2">
    <property type="entry name" value="FLAGELLIN"/>
    <property type="match status" value="1"/>
</dbReference>
<dbReference type="SUPFAM" id="SSF64518">
    <property type="entry name" value="Phase 1 flagellin"/>
    <property type="match status" value="2"/>
</dbReference>
<comment type="subcellular location">
    <subcellularLocation>
        <location evidence="1">Bacterial flagellum</location>
    </subcellularLocation>
</comment>
<organism evidence="5 6">
    <name type="scientific">Candidatus Methylospira mobilis</name>
    <dbReference type="NCBI Taxonomy" id="1808979"/>
    <lineage>
        <taxon>Bacteria</taxon>
        <taxon>Pseudomonadati</taxon>
        <taxon>Pseudomonadota</taxon>
        <taxon>Gammaproteobacteria</taxon>
        <taxon>Methylococcales</taxon>
        <taxon>Methylococcaceae</taxon>
        <taxon>Candidatus Methylospira</taxon>
    </lineage>
</organism>
<dbReference type="Proteomes" id="UP000325755">
    <property type="component" value="Chromosome"/>
</dbReference>
<dbReference type="EMBL" id="CP044205">
    <property type="protein sequence ID" value="QFY43903.1"/>
    <property type="molecule type" value="Genomic_DNA"/>
</dbReference>
<reference evidence="5 6" key="1">
    <citation type="submission" date="2019-09" db="EMBL/GenBank/DDBJ databases">
        <title>Ecophysiology of the spiral-shaped methanotroph Methylospira mobilis as revealed by the complete genome sequence.</title>
        <authorList>
            <person name="Oshkin I.Y."/>
            <person name="Dedysh S.N."/>
            <person name="Miroshnikov K."/>
            <person name="Danilova O.V."/>
            <person name="Hakobyan A."/>
            <person name="Liesack W."/>
        </authorList>
    </citation>
    <scope>NUCLEOTIDE SEQUENCE [LARGE SCALE GENOMIC DNA]</scope>
    <source>
        <strain evidence="5 6">Shm1</strain>
    </source>
</reference>
<dbReference type="OrthoDB" id="9796789at2"/>
<evidence type="ECO:0000256" key="2">
    <source>
        <dbReference type="ARBA" id="ARBA00005709"/>
    </source>
</evidence>
<name>A0A5Q0BJB9_9GAMM</name>
<dbReference type="Gene3D" id="1.20.1330.10">
    <property type="entry name" value="f41 fragment of flagellin, N-terminal domain"/>
    <property type="match status" value="1"/>
</dbReference>
<comment type="similarity">
    <text evidence="2">Belongs to the bacterial flagellin family.</text>
</comment>
<protein>
    <recommendedName>
        <fullName evidence="4">Flagellin C-terminal domain-containing protein</fullName>
    </recommendedName>
</protein>
<dbReference type="InterPro" id="IPR046358">
    <property type="entry name" value="Flagellin_C"/>
</dbReference>
<gene>
    <name evidence="5" type="ORF">F6R98_15745</name>
</gene>
<keyword evidence="3" id="KW-0975">Bacterial flagellum</keyword>
<dbReference type="RefSeq" id="WP_153249880.1">
    <property type="nucleotide sequence ID" value="NZ_CP044205.1"/>
</dbReference>
<keyword evidence="6" id="KW-1185">Reference proteome</keyword>
<dbReference type="KEGG" id="mmob:F6R98_15745"/>
<dbReference type="InterPro" id="IPR042187">
    <property type="entry name" value="Flagellin_C_sub2"/>
</dbReference>
<evidence type="ECO:0000256" key="3">
    <source>
        <dbReference type="ARBA" id="ARBA00023143"/>
    </source>
</evidence>
<sequence length="131" mass="13563">MSLIINTNVGSLTSQRYLGQTQAATQKLSAGVRINSAQDDAAGLAISDKLTSQINGMTQASQNANDGVSAIANLQSAIGNGNQSAARSRIQDVDMATEMSNISKNQILQQSSAAMLAQANASSSHVLSLLR</sequence>